<name>A0A6A6DJ76_9PEZI</name>
<dbReference type="EMBL" id="ML994668">
    <property type="protein sequence ID" value="KAF2179215.1"/>
    <property type="molecule type" value="Genomic_DNA"/>
</dbReference>
<dbReference type="Proteomes" id="UP000800200">
    <property type="component" value="Unassembled WGS sequence"/>
</dbReference>
<organism evidence="1 2">
    <name type="scientific">Zopfia rhizophila CBS 207.26</name>
    <dbReference type="NCBI Taxonomy" id="1314779"/>
    <lineage>
        <taxon>Eukaryota</taxon>
        <taxon>Fungi</taxon>
        <taxon>Dikarya</taxon>
        <taxon>Ascomycota</taxon>
        <taxon>Pezizomycotina</taxon>
        <taxon>Dothideomycetes</taxon>
        <taxon>Dothideomycetes incertae sedis</taxon>
        <taxon>Zopfiaceae</taxon>
        <taxon>Zopfia</taxon>
    </lineage>
</organism>
<sequence>MNLKALNRAAQAAYVLGQFNACQDYLGLMVRTDVKDNPAQEMSERVKKRIELVQIGEYDFKGMLGAVENGILRLKCASFTRCTFVKSSITHDDGLFAAEPIKPWRARVRRKSFLHRR</sequence>
<accession>A0A6A6DJ76</accession>
<reference evidence="1" key="1">
    <citation type="journal article" date="2020" name="Stud. Mycol.">
        <title>101 Dothideomycetes genomes: a test case for predicting lifestyles and emergence of pathogens.</title>
        <authorList>
            <person name="Haridas S."/>
            <person name="Albert R."/>
            <person name="Binder M."/>
            <person name="Bloem J."/>
            <person name="Labutti K."/>
            <person name="Salamov A."/>
            <person name="Andreopoulos B."/>
            <person name="Baker S."/>
            <person name="Barry K."/>
            <person name="Bills G."/>
            <person name="Bluhm B."/>
            <person name="Cannon C."/>
            <person name="Castanera R."/>
            <person name="Culley D."/>
            <person name="Daum C."/>
            <person name="Ezra D."/>
            <person name="Gonzalez J."/>
            <person name="Henrissat B."/>
            <person name="Kuo A."/>
            <person name="Liang C."/>
            <person name="Lipzen A."/>
            <person name="Lutzoni F."/>
            <person name="Magnuson J."/>
            <person name="Mondo S."/>
            <person name="Nolan M."/>
            <person name="Ohm R."/>
            <person name="Pangilinan J."/>
            <person name="Park H.-J."/>
            <person name="Ramirez L."/>
            <person name="Alfaro M."/>
            <person name="Sun H."/>
            <person name="Tritt A."/>
            <person name="Yoshinaga Y."/>
            <person name="Zwiers L.-H."/>
            <person name="Turgeon B."/>
            <person name="Goodwin S."/>
            <person name="Spatafora J."/>
            <person name="Crous P."/>
            <person name="Grigoriev I."/>
        </authorList>
    </citation>
    <scope>NUCLEOTIDE SEQUENCE</scope>
    <source>
        <strain evidence="1">CBS 207.26</strain>
    </source>
</reference>
<protein>
    <submittedName>
        <fullName evidence="1">Uncharacterized protein</fullName>
    </submittedName>
</protein>
<gene>
    <name evidence="1" type="ORF">K469DRAFT_303928</name>
</gene>
<dbReference type="AlphaFoldDB" id="A0A6A6DJ76"/>
<evidence type="ECO:0000313" key="1">
    <source>
        <dbReference type="EMBL" id="KAF2179215.1"/>
    </source>
</evidence>
<proteinExistence type="predicted"/>
<evidence type="ECO:0000313" key="2">
    <source>
        <dbReference type="Proteomes" id="UP000800200"/>
    </source>
</evidence>
<keyword evidence="2" id="KW-1185">Reference proteome</keyword>